<dbReference type="InterPro" id="IPR001638">
    <property type="entry name" value="Solute-binding_3/MltF_N"/>
</dbReference>
<dbReference type="PANTHER" id="PTHR35936">
    <property type="entry name" value="MEMBRANE-BOUND LYTIC MUREIN TRANSGLYCOSYLASE F"/>
    <property type="match status" value="1"/>
</dbReference>
<dbReference type="AlphaFoldDB" id="A0A4Y3HV85"/>
<accession>A0A4Y3HV85</accession>
<evidence type="ECO:0000259" key="6">
    <source>
        <dbReference type="SMART" id="SM00062"/>
    </source>
</evidence>
<dbReference type="CDD" id="cd13403">
    <property type="entry name" value="MLTF-like"/>
    <property type="match status" value="1"/>
</dbReference>
<dbReference type="SUPFAM" id="SSF53850">
    <property type="entry name" value="Periplasmic binding protein-like II"/>
    <property type="match status" value="1"/>
</dbReference>
<feature type="signal peptide" evidence="5">
    <location>
        <begin position="1"/>
        <end position="20"/>
    </location>
</feature>
<comment type="similarity">
    <text evidence="2">Belongs to the bacterial solute-binding protein 3 family.</text>
</comment>
<dbReference type="PANTHER" id="PTHR35936:SF32">
    <property type="entry name" value="MEMBRANE-BOUND LYTIC MUREIN TRANSGLYCOSYLASE F"/>
    <property type="match status" value="1"/>
</dbReference>
<dbReference type="EMBL" id="BJLF01000005">
    <property type="protein sequence ID" value="GEA50652.1"/>
    <property type="molecule type" value="Genomic_DNA"/>
</dbReference>
<dbReference type="GO" id="GO:0008933">
    <property type="term" value="F:peptidoglycan lytic transglycosylase activity"/>
    <property type="evidence" value="ECO:0007669"/>
    <property type="project" value="TreeGrafter"/>
</dbReference>
<reference evidence="7 8" key="1">
    <citation type="submission" date="2019-06" db="EMBL/GenBank/DDBJ databases">
        <title>Whole genome shotgun sequence of Vibrio inusitatus NBRC 102082.</title>
        <authorList>
            <person name="Hosoyama A."/>
            <person name="Uohara A."/>
            <person name="Ohji S."/>
            <person name="Ichikawa N."/>
        </authorList>
    </citation>
    <scope>NUCLEOTIDE SEQUENCE [LARGE SCALE GENOMIC DNA]</scope>
    <source>
        <strain evidence="7 8">NBRC 102082</strain>
    </source>
</reference>
<keyword evidence="4" id="KW-0472">Membrane</keyword>
<dbReference type="Pfam" id="PF00497">
    <property type="entry name" value="SBP_bac_3"/>
    <property type="match status" value="1"/>
</dbReference>
<protein>
    <submittedName>
        <fullName evidence="7">Peptidoglycan lytic exotransglycosylase</fullName>
    </submittedName>
</protein>
<dbReference type="GO" id="GO:0009253">
    <property type="term" value="P:peptidoglycan catabolic process"/>
    <property type="evidence" value="ECO:0007669"/>
    <property type="project" value="TreeGrafter"/>
</dbReference>
<evidence type="ECO:0000256" key="2">
    <source>
        <dbReference type="ARBA" id="ARBA00010333"/>
    </source>
</evidence>
<comment type="subcellular location">
    <subcellularLocation>
        <location evidence="1">Cell outer membrane</location>
        <topology evidence="1">Peripheral membrane protein</topology>
    </subcellularLocation>
</comment>
<sequence>MKNLIVWLLASSLISFSTQALELSPLLNNTYTGDYKTLKDKGVVRALVSADLGFYYVEGGRPKGIIAEQLHHFEMNLKKTHPYMRIKIIPVARDELFDALNEGYGDIAVANLTITERREKIIDFSTPILKGVSELFLTSNTVTEITSLEQASGLEVWIRASSSYFESVQVLNRKLSNSGHTPIRVNFIQENLQDIELVEMVNQGLIPATIIDSHKAQLWTNVMENVHVHEQMPLRTDGQIAWALRHDSPEFKKVINSYLKTAKGGTLLGNVIYGKYLQDTRWLTRALNPKKMARLANLSKLFERYGQEYQIDWVMLSAQAFQESGLDNSKVSHRGAVGIMQVLPATARDPYINIPNIKPVENNIHAGTKYLRFIHDRYFSDPDIDANDKVYFSLASYNAGPAKIRRMRALAKKQGFDHNVWFNNVEIVARRNIGREPVQYVANINRYYTIYKQLGEIQDQRNEHSNELIEEIEAVQLIFDVDD</sequence>
<dbReference type="InterPro" id="IPR008258">
    <property type="entry name" value="Transglycosylase_SLT_dom_1"/>
</dbReference>
<dbReference type="OrthoDB" id="9815002at2"/>
<proteinExistence type="inferred from homology"/>
<dbReference type="Pfam" id="PF01464">
    <property type="entry name" value="SLT"/>
    <property type="match status" value="1"/>
</dbReference>
<evidence type="ECO:0000313" key="8">
    <source>
        <dbReference type="Proteomes" id="UP000318717"/>
    </source>
</evidence>
<dbReference type="Gene3D" id="3.40.190.10">
    <property type="entry name" value="Periplasmic binding protein-like II"/>
    <property type="match status" value="2"/>
</dbReference>
<feature type="chain" id="PRO_5021227296" evidence="5">
    <location>
        <begin position="21"/>
        <end position="483"/>
    </location>
</feature>
<evidence type="ECO:0000256" key="5">
    <source>
        <dbReference type="SAM" id="SignalP"/>
    </source>
</evidence>
<dbReference type="InterPro" id="IPR023346">
    <property type="entry name" value="Lysozyme-like_dom_sf"/>
</dbReference>
<evidence type="ECO:0000256" key="4">
    <source>
        <dbReference type="ARBA" id="ARBA00023237"/>
    </source>
</evidence>
<evidence type="ECO:0000313" key="7">
    <source>
        <dbReference type="EMBL" id="GEA50652.1"/>
    </source>
</evidence>
<feature type="domain" description="Solute-binding protein family 3/N-terminal" evidence="6">
    <location>
        <begin position="43"/>
        <end position="279"/>
    </location>
</feature>
<keyword evidence="3 5" id="KW-0732">Signal</keyword>
<dbReference type="SMART" id="SM00062">
    <property type="entry name" value="PBPb"/>
    <property type="match status" value="1"/>
</dbReference>
<dbReference type="SUPFAM" id="SSF53955">
    <property type="entry name" value="Lysozyme-like"/>
    <property type="match status" value="1"/>
</dbReference>
<gene>
    <name evidence="7" type="ORF">VIN01S_14560</name>
</gene>
<dbReference type="CDD" id="cd01009">
    <property type="entry name" value="PBP2_YfhD_N"/>
    <property type="match status" value="1"/>
</dbReference>
<keyword evidence="8" id="KW-1185">Reference proteome</keyword>
<dbReference type="GO" id="GO:0009279">
    <property type="term" value="C:cell outer membrane"/>
    <property type="evidence" value="ECO:0007669"/>
    <property type="project" value="UniProtKB-SubCell"/>
</dbReference>
<comment type="caution">
    <text evidence="7">The sequence shown here is derived from an EMBL/GenBank/DDBJ whole genome shotgun (WGS) entry which is preliminary data.</text>
</comment>
<dbReference type="Gene3D" id="1.10.530.10">
    <property type="match status" value="1"/>
</dbReference>
<keyword evidence="4" id="KW-0998">Cell outer membrane</keyword>
<name>A0A4Y3HV85_9VIBR</name>
<dbReference type="Proteomes" id="UP000318717">
    <property type="component" value="Unassembled WGS sequence"/>
</dbReference>
<organism evidence="7 8">
    <name type="scientific">Vibrio inusitatus NBRC 102082</name>
    <dbReference type="NCBI Taxonomy" id="1219070"/>
    <lineage>
        <taxon>Bacteria</taxon>
        <taxon>Pseudomonadati</taxon>
        <taxon>Pseudomonadota</taxon>
        <taxon>Gammaproteobacteria</taxon>
        <taxon>Vibrionales</taxon>
        <taxon>Vibrionaceae</taxon>
        <taxon>Vibrio</taxon>
    </lineage>
</organism>
<dbReference type="RefSeq" id="WP_141345008.1">
    <property type="nucleotide sequence ID" value="NZ_BJLF01000005.1"/>
</dbReference>
<evidence type="ECO:0000256" key="1">
    <source>
        <dbReference type="ARBA" id="ARBA00004339"/>
    </source>
</evidence>
<evidence type="ECO:0000256" key="3">
    <source>
        <dbReference type="ARBA" id="ARBA00022729"/>
    </source>
</evidence>